<dbReference type="Proteomes" id="UP000587002">
    <property type="component" value="Unassembled WGS sequence"/>
</dbReference>
<dbReference type="RefSeq" id="WP_179718178.1">
    <property type="nucleotide sequence ID" value="NZ_BAABFH010000001.1"/>
</dbReference>
<sequence length="61" mass="6941">MIYVLAAIGALTIAVLVWKAFGPAVTDRPHTRKAPIPPDDDPEFLRRLDEQRRQSRPTEED</sequence>
<feature type="region of interest" description="Disordered" evidence="1">
    <location>
        <begin position="26"/>
        <end position="61"/>
    </location>
</feature>
<proteinExistence type="predicted"/>
<protein>
    <submittedName>
        <fullName evidence="2">Uncharacterized protein</fullName>
    </submittedName>
</protein>
<evidence type="ECO:0000313" key="2">
    <source>
        <dbReference type="EMBL" id="NYI82410.1"/>
    </source>
</evidence>
<evidence type="ECO:0000256" key="1">
    <source>
        <dbReference type="SAM" id="MobiDB-lite"/>
    </source>
</evidence>
<keyword evidence="3" id="KW-1185">Reference proteome</keyword>
<gene>
    <name evidence="2" type="ORF">HNR68_001040</name>
</gene>
<dbReference type="EMBL" id="JACCFJ010000001">
    <property type="protein sequence ID" value="NYI82410.1"/>
    <property type="molecule type" value="Genomic_DNA"/>
</dbReference>
<organism evidence="2 3">
    <name type="scientific">Saccharopolyspora hordei</name>
    <dbReference type="NCBI Taxonomy" id="1838"/>
    <lineage>
        <taxon>Bacteria</taxon>
        <taxon>Bacillati</taxon>
        <taxon>Actinomycetota</taxon>
        <taxon>Actinomycetes</taxon>
        <taxon>Pseudonocardiales</taxon>
        <taxon>Pseudonocardiaceae</taxon>
        <taxon>Saccharopolyspora</taxon>
    </lineage>
</organism>
<dbReference type="AlphaFoldDB" id="A0A853APK1"/>
<comment type="caution">
    <text evidence="2">The sequence shown here is derived from an EMBL/GenBank/DDBJ whole genome shotgun (WGS) entry which is preliminary data.</text>
</comment>
<evidence type="ECO:0000313" key="3">
    <source>
        <dbReference type="Proteomes" id="UP000587002"/>
    </source>
</evidence>
<name>A0A853APK1_9PSEU</name>
<reference evidence="2 3" key="1">
    <citation type="submission" date="2020-07" db="EMBL/GenBank/DDBJ databases">
        <title>Sequencing the genomes of 1000 actinobacteria strains.</title>
        <authorList>
            <person name="Klenk H.-P."/>
        </authorList>
    </citation>
    <scope>NUCLEOTIDE SEQUENCE [LARGE SCALE GENOMIC DNA]</scope>
    <source>
        <strain evidence="2 3">DSM 44065</strain>
    </source>
</reference>
<accession>A0A853APK1</accession>
<feature type="compositionally biased region" description="Basic and acidic residues" evidence="1">
    <location>
        <begin position="43"/>
        <end position="61"/>
    </location>
</feature>